<keyword evidence="1" id="KW-0175">Coiled coil</keyword>
<feature type="coiled-coil region" evidence="1">
    <location>
        <begin position="753"/>
        <end position="794"/>
    </location>
</feature>
<accession>A0AA86PWQ4</accession>
<dbReference type="EMBL" id="CAXDID020000145">
    <property type="protein sequence ID" value="CAL6040354.1"/>
    <property type="molecule type" value="Genomic_DNA"/>
</dbReference>
<protein>
    <submittedName>
        <fullName evidence="3">Hypothetical_protein</fullName>
    </submittedName>
</protein>
<reference evidence="3 4" key="2">
    <citation type="submission" date="2024-07" db="EMBL/GenBank/DDBJ databases">
        <authorList>
            <person name="Akdeniz Z."/>
        </authorList>
    </citation>
    <scope>NUCLEOTIDE SEQUENCE [LARGE SCALE GENOMIC DNA]</scope>
</reference>
<name>A0AA86PWQ4_9EUKA</name>
<evidence type="ECO:0000313" key="4">
    <source>
        <dbReference type="Proteomes" id="UP001642409"/>
    </source>
</evidence>
<sequence length="848" mass="96837">MQSIIRKNGSNGINPETMNQAENQNVETAFVRLPLHNQFYQYMLSTRLGHLKLTKHFFADCDICYGFNFIDDVYSRIKTVVFLNCKFNKYNEVVHYDGANPQIHIETIDESCRTFTAAEKAAGRSVTELTIKVLCEQLKPINILEAEKTELINGFIQRRNTPNEEVLTALCASGFDCSDFVLKKGITNDQVTTAMINQNIANETAIITLVKSKLDTTAFAQNKGLSNDQIIIILALNAIDVSDFAQKKGLTQEQVTLTMKNNGLSNDQILITLIKSSFDASTFMQEKGITNEQIITLLAKNSLDYIDYAQKKGISNDQVLIALAQNNIDVQDFAQKKRIANDNVLITLAKNNLDCSDFAQKKGITNDNVISILIKQDVDISAFVQQTGMTNDQITNALIDSEFCTLESALIALVKSKQDICTFVENYGLSNDQTLILLGKQNLDCVGFASKKGISDDYVILLLARNNINVSDFAQKKKLSIEQVLVTLMNNNFDYQSFVQSNNISNTQVISAASKCNKTLQEKQAILFKYTELQLEQKEINGALIKREFELTIERVIKFLNNKQNQIILELAFKDTLLESKPNKEDSAANEIKELKQKNQELQKQLVEIQMDYEQQIAEIKTGYTAELIKCKNELKVQKNEYLQDLQKEYKVEIELKNTIEGKSLNQNILVELQNQEIDIYYTIANQLQMECEQLKQQLIEEKQFYDKKQELILQLLATTSTRNTELQMQLTEEKTQRLQFFSQLQQKQSEIIKSLECNIKDQAARIVHLENENQSLQNTLITLKEQIEKLNVSEYQKRIDLQNKQLEDKDNYITKLKDKIETINVNQLQDKQIEKVLSLLKTLDVSK</sequence>
<dbReference type="EMBL" id="CATOUU010000776">
    <property type="protein sequence ID" value="CAI9947461.1"/>
    <property type="molecule type" value="Genomic_DNA"/>
</dbReference>
<dbReference type="Proteomes" id="UP001642409">
    <property type="component" value="Unassembled WGS sequence"/>
</dbReference>
<evidence type="ECO:0000256" key="1">
    <source>
        <dbReference type="SAM" id="Coils"/>
    </source>
</evidence>
<comment type="caution">
    <text evidence="2">The sequence shown here is derived from an EMBL/GenBank/DDBJ whole genome shotgun (WGS) entry which is preliminary data.</text>
</comment>
<feature type="coiled-coil region" evidence="1">
    <location>
        <begin position="585"/>
        <end position="619"/>
    </location>
</feature>
<evidence type="ECO:0000313" key="3">
    <source>
        <dbReference type="EMBL" id="CAL6040354.1"/>
    </source>
</evidence>
<organism evidence="2">
    <name type="scientific">Hexamita inflata</name>
    <dbReference type="NCBI Taxonomy" id="28002"/>
    <lineage>
        <taxon>Eukaryota</taxon>
        <taxon>Metamonada</taxon>
        <taxon>Diplomonadida</taxon>
        <taxon>Hexamitidae</taxon>
        <taxon>Hexamitinae</taxon>
        <taxon>Hexamita</taxon>
    </lineage>
</organism>
<reference evidence="2" key="1">
    <citation type="submission" date="2023-06" db="EMBL/GenBank/DDBJ databases">
        <authorList>
            <person name="Kurt Z."/>
        </authorList>
    </citation>
    <scope>NUCLEOTIDE SEQUENCE</scope>
</reference>
<dbReference type="AlphaFoldDB" id="A0AA86PWQ4"/>
<gene>
    <name evidence="2" type="ORF">HINF_LOCUS35106</name>
    <name evidence="3" type="ORF">HINF_LOCUS38294</name>
</gene>
<keyword evidence="4" id="KW-1185">Reference proteome</keyword>
<feature type="coiled-coil region" evidence="1">
    <location>
        <begin position="678"/>
        <end position="705"/>
    </location>
</feature>
<proteinExistence type="predicted"/>
<evidence type="ECO:0000313" key="2">
    <source>
        <dbReference type="EMBL" id="CAI9947461.1"/>
    </source>
</evidence>